<accession>A0A4R5DUZ3</accession>
<comment type="caution">
    <text evidence="1">The sequence shown here is derived from an EMBL/GenBank/DDBJ whole genome shotgun (WGS) entry which is preliminary data.</text>
</comment>
<dbReference type="Proteomes" id="UP000294850">
    <property type="component" value="Unassembled WGS sequence"/>
</dbReference>
<name>A0A4R5DUZ3_9BACT</name>
<proteinExistence type="predicted"/>
<dbReference type="Gene3D" id="2.60.120.560">
    <property type="entry name" value="Exo-inulinase, domain 1"/>
    <property type="match status" value="1"/>
</dbReference>
<dbReference type="AlphaFoldDB" id="A0A4R5DUZ3"/>
<keyword evidence="2" id="KW-1185">Reference proteome</keyword>
<organism evidence="1 2">
    <name type="scientific">Dyadobacter psychrotolerans</name>
    <dbReference type="NCBI Taxonomy" id="2541721"/>
    <lineage>
        <taxon>Bacteria</taxon>
        <taxon>Pseudomonadati</taxon>
        <taxon>Bacteroidota</taxon>
        <taxon>Cytophagia</taxon>
        <taxon>Cytophagales</taxon>
        <taxon>Spirosomataceae</taxon>
        <taxon>Dyadobacter</taxon>
    </lineage>
</organism>
<reference evidence="1 2" key="1">
    <citation type="submission" date="2019-03" db="EMBL/GenBank/DDBJ databases">
        <title>Dyadobacter AR-3-6 sp. nov., isolated from arctic soil.</title>
        <authorList>
            <person name="Chaudhary D.K."/>
        </authorList>
    </citation>
    <scope>NUCLEOTIDE SEQUENCE [LARGE SCALE GENOMIC DNA]</scope>
    <source>
        <strain evidence="1 2">AR-3-6</strain>
    </source>
</reference>
<gene>
    <name evidence="1" type="ORF">E0F88_07860</name>
</gene>
<sequence>MNNDQAMKQAVFILLNCLFLFGSVKAQTIKLDLKRLEPIQASMSIQTITGKQALRVLKDTAVKKVDEPTFVKLKGVDFRDGIIEVKVLSRLLKDAPEYARGFIGIAFRIDEHNSKYESIYIRPTNGRAQDQVRRNHSIQYYSYPDYKFDVLRKQAPEKYESYADMELNQWINLRIVVKGASAKLFIDKNPQPSLVVNDLKLGPDVSGGVALWVEVGTEGFFTDLKILKQD</sequence>
<evidence type="ECO:0000313" key="2">
    <source>
        <dbReference type="Proteomes" id="UP000294850"/>
    </source>
</evidence>
<dbReference type="RefSeq" id="WP_131957694.1">
    <property type="nucleotide sequence ID" value="NZ_SMFL01000003.1"/>
</dbReference>
<dbReference type="OrthoDB" id="118532at2"/>
<evidence type="ECO:0000313" key="1">
    <source>
        <dbReference type="EMBL" id="TDE16160.1"/>
    </source>
</evidence>
<dbReference type="EMBL" id="SMFL01000003">
    <property type="protein sequence ID" value="TDE16160.1"/>
    <property type="molecule type" value="Genomic_DNA"/>
</dbReference>
<evidence type="ECO:0008006" key="3">
    <source>
        <dbReference type="Google" id="ProtNLM"/>
    </source>
</evidence>
<protein>
    <recommendedName>
        <fullName evidence="3">DUF1080 domain-containing protein</fullName>
    </recommendedName>
</protein>